<dbReference type="InterPro" id="IPR006151">
    <property type="entry name" value="Shikm_DH/Glu-tRNA_Rdtase"/>
</dbReference>
<dbReference type="InterPro" id="IPR011342">
    <property type="entry name" value="Shikimate_DH"/>
</dbReference>
<dbReference type="SUPFAM" id="SSF53223">
    <property type="entry name" value="Aminoacid dehydrogenase-like, N-terminal domain"/>
    <property type="match status" value="1"/>
</dbReference>
<dbReference type="PANTHER" id="PTHR21089">
    <property type="entry name" value="SHIKIMATE DEHYDROGENASE"/>
    <property type="match status" value="1"/>
</dbReference>
<keyword evidence="5 8" id="KW-0560">Oxidoreductase</keyword>
<evidence type="ECO:0000259" key="11">
    <source>
        <dbReference type="Pfam" id="PF18317"/>
    </source>
</evidence>
<comment type="subunit">
    <text evidence="8">Homodimer.</text>
</comment>
<feature type="binding site" evidence="8">
    <location>
        <begin position="153"/>
        <end position="158"/>
    </location>
    <ligand>
        <name>NADP(+)</name>
        <dbReference type="ChEBI" id="CHEBI:58349"/>
    </ligand>
</feature>
<gene>
    <name evidence="8" type="primary">aroE</name>
    <name evidence="12" type="ORF">DI551_00130</name>
</gene>
<evidence type="ECO:0000256" key="8">
    <source>
        <dbReference type="HAMAP-Rule" id="MF_00222"/>
    </source>
</evidence>
<evidence type="ECO:0000313" key="13">
    <source>
        <dbReference type="Proteomes" id="UP000249417"/>
    </source>
</evidence>
<feature type="binding site" evidence="8">
    <location>
        <begin position="16"/>
        <end position="18"/>
    </location>
    <ligand>
        <name>shikimate</name>
        <dbReference type="ChEBI" id="CHEBI:36208"/>
    </ligand>
</feature>
<reference evidence="12 13" key="1">
    <citation type="submission" date="2017-08" db="EMBL/GenBank/DDBJ databases">
        <title>Infants hospitalized years apart are colonized by the same room-sourced microbial strains.</title>
        <authorList>
            <person name="Brooks B."/>
            <person name="Olm M.R."/>
            <person name="Firek B.A."/>
            <person name="Baker R."/>
            <person name="Thomas B.C."/>
            <person name="Morowitz M.J."/>
            <person name="Banfield J.F."/>
        </authorList>
    </citation>
    <scope>NUCLEOTIDE SEQUENCE [LARGE SCALE GENOMIC DNA]</scope>
    <source>
        <strain evidence="12">S2_005_002_R2_29</strain>
    </source>
</reference>
<feature type="binding site" evidence="8">
    <location>
        <position position="103"/>
    </location>
    <ligand>
        <name>shikimate</name>
        <dbReference type="ChEBI" id="CHEBI:36208"/>
    </ligand>
</feature>
<feature type="binding site" evidence="8">
    <location>
        <position position="220"/>
    </location>
    <ligand>
        <name>shikimate</name>
        <dbReference type="ChEBI" id="CHEBI:36208"/>
    </ligand>
</feature>
<evidence type="ECO:0000256" key="6">
    <source>
        <dbReference type="ARBA" id="ARBA00023141"/>
    </source>
</evidence>
<feature type="binding site" evidence="8">
    <location>
        <position position="79"/>
    </location>
    <ligand>
        <name>NADP(+)</name>
        <dbReference type="ChEBI" id="CHEBI:58349"/>
    </ligand>
</feature>
<dbReference type="GO" id="GO:0009073">
    <property type="term" value="P:aromatic amino acid family biosynthetic process"/>
    <property type="evidence" value="ECO:0007669"/>
    <property type="project" value="UniProtKB-KW"/>
</dbReference>
<comment type="similarity">
    <text evidence="8">Belongs to the shikimate dehydrogenase family.</text>
</comment>
<dbReference type="InterPro" id="IPR046346">
    <property type="entry name" value="Aminoacid_DH-like_N_sf"/>
</dbReference>
<dbReference type="SUPFAM" id="SSF51735">
    <property type="entry name" value="NAD(P)-binding Rossmann-fold domains"/>
    <property type="match status" value="1"/>
</dbReference>
<proteinExistence type="inferred from homology"/>
<dbReference type="EC" id="1.1.1.25" evidence="2 8"/>
<dbReference type="Pfam" id="PF01488">
    <property type="entry name" value="Shikimate_DH"/>
    <property type="match status" value="1"/>
</dbReference>
<dbReference type="EMBL" id="QFQB01000001">
    <property type="protein sequence ID" value="PZQ49095.1"/>
    <property type="molecule type" value="Genomic_DNA"/>
</dbReference>
<feature type="active site" description="Proton acceptor" evidence="8">
    <location>
        <position position="67"/>
    </location>
</feature>
<organism evidence="12 13">
    <name type="scientific">Micavibrio aeruginosavorus</name>
    <dbReference type="NCBI Taxonomy" id="349221"/>
    <lineage>
        <taxon>Bacteria</taxon>
        <taxon>Pseudomonadati</taxon>
        <taxon>Bdellovibrionota</taxon>
        <taxon>Bdellovibrionia</taxon>
        <taxon>Bdellovibrionales</taxon>
        <taxon>Pseudobdellovibrionaceae</taxon>
        <taxon>Micavibrio</taxon>
    </lineage>
</organism>
<evidence type="ECO:0000256" key="3">
    <source>
        <dbReference type="ARBA" id="ARBA00022605"/>
    </source>
</evidence>
<comment type="caution">
    <text evidence="12">The sequence shown here is derived from an EMBL/GenBank/DDBJ whole genome shotgun (WGS) entry which is preliminary data.</text>
</comment>
<sequence>MSIVKACVIGSPIKQSKSPLIHNHWIAEHGLKGEYTAVEILPENLEQDVQRLIDSGYAGFNVTAPHKQEIFKLCESVDDTARKIGAVNTVVVRDGKLHGTNTDAFGFIENVHRNTFGTDFLHKPAVVLGAGGAARAVVYALIEAGAKKIIVLNRTKEKAEEIRKDYPLEIFVGDWAGRNALLDGAGLLVNTTALGMSGKDPLDIDLSSLPKEAVVSDIVYAPLMTDLLKQAESRGHQIVTGIGMLLHQARPAFEKWFGVLPEVSEALEKKVLT</sequence>
<dbReference type="GO" id="GO:0005829">
    <property type="term" value="C:cytosol"/>
    <property type="evidence" value="ECO:0007669"/>
    <property type="project" value="TreeGrafter"/>
</dbReference>
<dbReference type="GO" id="GO:0050661">
    <property type="term" value="F:NADP binding"/>
    <property type="evidence" value="ECO:0007669"/>
    <property type="project" value="InterPro"/>
</dbReference>
<comment type="catalytic activity">
    <reaction evidence="7 8">
        <text>shikimate + NADP(+) = 3-dehydroshikimate + NADPH + H(+)</text>
        <dbReference type="Rhea" id="RHEA:17737"/>
        <dbReference type="ChEBI" id="CHEBI:15378"/>
        <dbReference type="ChEBI" id="CHEBI:16630"/>
        <dbReference type="ChEBI" id="CHEBI:36208"/>
        <dbReference type="ChEBI" id="CHEBI:57783"/>
        <dbReference type="ChEBI" id="CHEBI:58349"/>
        <dbReference type="EC" id="1.1.1.25"/>
    </reaction>
</comment>
<feature type="domain" description="SDH C-terminal" evidence="11">
    <location>
        <begin position="241"/>
        <end position="263"/>
    </location>
</feature>
<dbReference type="InterPro" id="IPR036291">
    <property type="entry name" value="NAD(P)-bd_dom_sf"/>
</dbReference>
<keyword evidence="4 8" id="KW-0521">NADP</keyword>
<dbReference type="Gene3D" id="3.40.50.720">
    <property type="entry name" value="NAD(P)-binding Rossmann-like Domain"/>
    <property type="match status" value="1"/>
</dbReference>
<feature type="domain" description="Quinate/shikimate 5-dehydrogenase/glutamyl-tRNA reductase" evidence="9">
    <location>
        <begin position="119"/>
        <end position="167"/>
    </location>
</feature>
<keyword evidence="3 8" id="KW-0028">Amino-acid biosynthesis</keyword>
<comment type="pathway">
    <text evidence="1 8">Metabolic intermediate biosynthesis; chorismate biosynthesis; chorismate from D-erythrose 4-phosphate and phosphoenolpyruvate: step 4/7.</text>
</comment>
<dbReference type="GO" id="GO:0009423">
    <property type="term" value="P:chorismate biosynthetic process"/>
    <property type="evidence" value="ECO:0007669"/>
    <property type="project" value="UniProtKB-UniRule"/>
</dbReference>
<evidence type="ECO:0000259" key="9">
    <source>
        <dbReference type="Pfam" id="PF01488"/>
    </source>
</evidence>
<dbReference type="InterPro" id="IPR041121">
    <property type="entry name" value="SDH_C"/>
</dbReference>
<accession>A0A2W5NEA9</accession>
<dbReference type="AlphaFoldDB" id="A0A2W5NEA9"/>
<dbReference type="Pfam" id="PF18317">
    <property type="entry name" value="SDH_C"/>
    <property type="match status" value="1"/>
</dbReference>
<feature type="domain" description="Shikimate dehydrogenase substrate binding N-terminal" evidence="10">
    <location>
        <begin position="8"/>
        <end position="90"/>
    </location>
</feature>
<evidence type="ECO:0000256" key="4">
    <source>
        <dbReference type="ARBA" id="ARBA00022857"/>
    </source>
</evidence>
<dbReference type="Pfam" id="PF08501">
    <property type="entry name" value="Shikimate_dh_N"/>
    <property type="match status" value="1"/>
</dbReference>
<feature type="binding site" evidence="8">
    <location>
        <position position="63"/>
    </location>
    <ligand>
        <name>shikimate</name>
        <dbReference type="ChEBI" id="CHEBI:36208"/>
    </ligand>
</feature>
<keyword evidence="6 8" id="KW-0057">Aromatic amino acid biosynthesis</keyword>
<dbReference type="PANTHER" id="PTHR21089:SF1">
    <property type="entry name" value="BIFUNCTIONAL 3-DEHYDROQUINATE DEHYDRATASE_SHIKIMATE DEHYDROGENASE, CHLOROPLASTIC"/>
    <property type="match status" value="1"/>
</dbReference>
<dbReference type="Proteomes" id="UP000249417">
    <property type="component" value="Unassembled WGS sequence"/>
</dbReference>
<comment type="function">
    <text evidence="8">Involved in the biosynthesis of the chorismate, which leads to the biosynthesis of aromatic amino acids. Catalyzes the reversible NADPH linked reduction of 3-dehydroshikimate (DHSA) to yield shikimate (SA).</text>
</comment>
<dbReference type="HAMAP" id="MF_00222">
    <property type="entry name" value="Shikimate_DH_AroE"/>
    <property type="match status" value="1"/>
</dbReference>
<dbReference type="GO" id="GO:0019632">
    <property type="term" value="P:shikimate metabolic process"/>
    <property type="evidence" value="ECO:0007669"/>
    <property type="project" value="InterPro"/>
</dbReference>
<evidence type="ECO:0000256" key="2">
    <source>
        <dbReference type="ARBA" id="ARBA00012962"/>
    </source>
</evidence>
<dbReference type="InterPro" id="IPR013708">
    <property type="entry name" value="Shikimate_DH-bd_N"/>
</dbReference>
<dbReference type="Gene3D" id="3.40.50.10860">
    <property type="entry name" value="Leucine Dehydrogenase, chain A, domain 1"/>
    <property type="match status" value="1"/>
</dbReference>
<dbReference type="InterPro" id="IPR022893">
    <property type="entry name" value="Shikimate_DH_fam"/>
</dbReference>
<feature type="binding site" evidence="8">
    <location>
        <position position="241"/>
    </location>
    <ligand>
        <name>NADP(+)</name>
        <dbReference type="ChEBI" id="CHEBI:58349"/>
    </ligand>
</feature>
<evidence type="ECO:0000256" key="5">
    <source>
        <dbReference type="ARBA" id="ARBA00023002"/>
    </source>
</evidence>
<evidence type="ECO:0000256" key="1">
    <source>
        <dbReference type="ARBA" id="ARBA00004871"/>
    </source>
</evidence>
<name>A0A2W5NEA9_9BACT</name>
<feature type="binding site" evidence="8">
    <location>
        <position position="248"/>
    </location>
    <ligand>
        <name>shikimate</name>
        <dbReference type="ChEBI" id="CHEBI:36208"/>
    </ligand>
</feature>
<dbReference type="CDD" id="cd01065">
    <property type="entry name" value="NAD_bind_Shikimate_DH"/>
    <property type="match status" value="1"/>
</dbReference>
<dbReference type="NCBIfam" id="TIGR00507">
    <property type="entry name" value="aroE"/>
    <property type="match status" value="1"/>
</dbReference>
<feature type="binding site" evidence="8">
    <location>
        <position position="88"/>
    </location>
    <ligand>
        <name>shikimate</name>
        <dbReference type="ChEBI" id="CHEBI:36208"/>
    </ligand>
</feature>
<evidence type="ECO:0000313" key="12">
    <source>
        <dbReference type="EMBL" id="PZQ49095.1"/>
    </source>
</evidence>
<dbReference type="GO" id="GO:0004764">
    <property type="term" value="F:shikimate 3-dehydrogenase (NADP+) activity"/>
    <property type="evidence" value="ECO:0007669"/>
    <property type="project" value="UniProtKB-UniRule"/>
</dbReference>
<protein>
    <recommendedName>
        <fullName evidence="2 8">Shikimate dehydrogenase (NADP(+))</fullName>
        <shortName evidence="8">SDH</shortName>
        <ecNumber evidence="2 8">1.1.1.25</ecNumber>
    </recommendedName>
</protein>
<dbReference type="NCBIfam" id="NF001312">
    <property type="entry name" value="PRK00258.1-4"/>
    <property type="match status" value="1"/>
</dbReference>
<feature type="binding site" evidence="8">
    <location>
        <begin position="129"/>
        <end position="133"/>
    </location>
    <ligand>
        <name>NADP(+)</name>
        <dbReference type="ChEBI" id="CHEBI:58349"/>
    </ligand>
</feature>
<evidence type="ECO:0000256" key="7">
    <source>
        <dbReference type="ARBA" id="ARBA00049442"/>
    </source>
</evidence>
<dbReference type="GO" id="GO:0008652">
    <property type="term" value="P:amino acid biosynthetic process"/>
    <property type="evidence" value="ECO:0007669"/>
    <property type="project" value="UniProtKB-KW"/>
</dbReference>
<feature type="binding site" evidence="8">
    <location>
        <position position="218"/>
    </location>
    <ligand>
        <name>NADP(+)</name>
        <dbReference type="ChEBI" id="CHEBI:58349"/>
    </ligand>
</feature>
<evidence type="ECO:0000259" key="10">
    <source>
        <dbReference type="Pfam" id="PF08501"/>
    </source>
</evidence>
<dbReference type="UniPathway" id="UPA00053">
    <property type="reaction ID" value="UER00087"/>
</dbReference>